<accession>A0AB33KC33</accession>
<dbReference type="RefSeq" id="WP_319598083.1">
    <property type="nucleotide sequence ID" value="NZ_AP035884.1"/>
</dbReference>
<gene>
    <name evidence="2" type="ORF">SCMC78_10100</name>
</gene>
<evidence type="ECO:0000259" key="1">
    <source>
        <dbReference type="Pfam" id="PF01814"/>
    </source>
</evidence>
<organism evidence="2">
    <name type="scientific">Streptomyces sp. CMC78</name>
    <dbReference type="NCBI Taxonomy" id="3231512"/>
    <lineage>
        <taxon>Bacteria</taxon>
        <taxon>Bacillati</taxon>
        <taxon>Actinomycetota</taxon>
        <taxon>Actinomycetes</taxon>
        <taxon>Kitasatosporales</taxon>
        <taxon>Streptomycetaceae</taxon>
        <taxon>Streptomyces</taxon>
    </lineage>
</organism>
<dbReference type="EMBL" id="AP035884">
    <property type="protein sequence ID" value="BFP51203.1"/>
    <property type="molecule type" value="Genomic_DNA"/>
</dbReference>
<sequence>MDGPAWEGRSVGALPRHLRGFAQTHLALRRDSRRLVAAVPLLTSSGLPAVAEWWRQFRDIVDWHHRTEDEILWPGLIEHAPEIAAGSHLMVQDHVALDDSMLRVTRALETGRAEALDGPVGMFDSVLHQHLHEEEELTFPVFARVPPDVFAALERRVLAAAPFGVKRILPPWLLDGLPDPDGVMPAPVRLIGRTLLTKRYRRSVTGLLEPT</sequence>
<dbReference type="KEGG" id="stcm:SCMC78_10100"/>
<dbReference type="Gene3D" id="1.20.120.520">
    <property type="entry name" value="nmb1532 protein domain like"/>
    <property type="match status" value="1"/>
</dbReference>
<proteinExistence type="predicted"/>
<name>A0AB33KC33_9ACTN</name>
<dbReference type="CDD" id="cd12108">
    <property type="entry name" value="Hr-like"/>
    <property type="match status" value="1"/>
</dbReference>
<dbReference type="Pfam" id="PF01814">
    <property type="entry name" value="Hemerythrin"/>
    <property type="match status" value="1"/>
</dbReference>
<reference evidence="2" key="1">
    <citation type="submission" date="2024-07" db="EMBL/GenBank/DDBJ databases">
        <title>Complete genome sequences of cellulolytic bacteria, Kitasatospora sp. CMC57 and Streptomyces sp. CMC78, isolated from Japanese agricultural soil.</title>
        <authorList>
            <person name="Hashimoto T."/>
            <person name="Ito M."/>
            <person name="Iwamoto M."/>
            <person name="Fukahori D."/>
            <person name="Shoda T."/>
            <person name="Sakoda M."/>
            <person name="Morohoshi T."/>
            <person name="Mitsuboshi M."/>
            <person name="Nishizawa T."/>
        </authorList>
    </citation>
    <scope>NUCLEOTIDE SEQUENCE</scope>
    <source>
        <strain evidence="2">CMC78</strain>
    </source>
</reference>
<protein>
    <submittedName>
        <fullName evidence="2">Hemerythrin domain-containing protein</fullName>
    </submittedName>
</protein>
<dbReference type="InterPro" id="IPR012312">
    <property type="entry name" value="Hemerythrin-like"/>
</dbReference>
<feature type="domain" description="Hemerythrin-like" evidence="1">
    <location>
        <begin position="22"/>
        <end position="141"/>
    </location>
</feature>
<dbReference type="AlphaFoldDB" id="A0AB33KC33"/>
<evidence type="ECO:0000313" key="2">
    <source>
        <dbReference type="EMBL" id="BFP51203.1"/>
    </source>
</evidence>